<dbReference type="GO" id="GO:0000155">
    <property type="term" value="F:phosphorelay sensor kinase activity"/>
    <property type="evidence" value="ECO:0007669"/>
    <property type="project" value="InterPro"/>
</dbReference>
<feature type="domain" description="Response regulatory" evidence="9">
    <location>
        <begin position="388"/>
        <end position="504"/>
    </location>
</feature>
<dbReference type="AlphaFoldDB" id="A0A6L6QK80"/>
<dbReference type="InterPro" id="IPR003661">
    <property type="entry name" value="HisK_dim/P_dom"/>
</dbReference>
<dbReference type="EC" id="2.7.13.3" evidence="2"/>
<keyword evidence="3 7" id="KW-0597">Phosphoprotein</keyword>
<dbReference type="Gene3D" id="3.40.50.2300">
    <property type="match status" value="1"/>
</dbReference>
<comment type="catalytic activity">
    <reaction evidence="1">
        <text>ATP + protein L-histidine = ADP + protein N-phospho-L-histidine.</text>
        <dbReference type="EC" id="2.7.13.3"/>
    </reaction>
</comment>
<dbReference type="SUPFAM" id="SSF52172">
    <property type="entry name" value="CheY-like"/>
    <property type="match status" value="1"/>
</dbReference>
<evidence type="ECO:0000259" key="8">
    <source>
        <dbReference type="PROSITE" id="PS50109"/>
    </source>
</evidence>
<dbReference type="Pfam" id="PF02518">
    <property type="entry name" value="HATPase_c"/>
    <property type="match status" value="1"/>
</dbReference>
<dbReference type="CDD" id="cd00082">
    <property type="entry name" value="HisKA"/>
    <property type="match status" value="1"/>
</dbReference>
<dbReference type="InterPro" id="IPR005467">
    <property type="entry name" value="His_kinase_dom"/>
</dbReference>
<dbReference type="PROSITE" id="PS50109">
    <property type="entry name" value="HIS_KIN"/>
    <property type="match status" value="1"/>
</dbReference>
<keyword evidence="4" id="KW-0808">Transferase</keyword>
<dbReference type="Gene3D" id="1.10.287.130">
    <property type="match status" value="1"/>
</dbReference>
<dbReference type="Proteomes" id="UP000472320">
    <property type="component" value="Unassembled WGS sequence"/>
</dbReference>
<dbReference type="FunFam" id="1.10.287.130:FF:000001">
    <property type="entry name" value="Two-component sensor histidine kinase"/>
    <property type="match status" value="1"/>
</dbReference>
<dbReference type="RefSeq" id="WP_155454978.1">
    <property type="nucleotide sequence ID" value="NZ_WNKX01000011.1"/>
</dbReference>
<dbReference type="InterPro" id="IPR036890">
    <property type="entry name" value="HATPase_C_sf"/>
</dbReference>
<dbReference type="InterPro" id="IPR001789">
    <property type="entry name" value="Sig_transdc_resp-reg_receiver"/>
</dbReference>
<dbReference type="SUPFAM" id="SSF47384">
    <property type="entry name" value="Homodimeric domain of signal transducing histidine kinase"/>
    <property type="match status" value="1"/>
</dbReference>
<evidence type="ECO:0000256" key="3">
    <source>
        <dbReference type="ARBA" id="ARBA00022553"/>
    </source>
</evidence>
<evidence type="ECO:0000259" key="9">
    <source>
        <dbReference type="PROSITE" id="PS50110"/>
    </source>
</evidence>
<dbReference type="PANTHER" id="PTHR43547:SF2">
    <property type="entry name" value="HYBRID SIGNAL TRANSDUCTION HISTIDINE KINASE C"/>
    <property type="match status" value="1"/>
</dbReference>
<dbReference type="OrthoDB" id="9768069at2"/>
<dbReference type="CDD" id="cd17580">
    <property type="entry name" value="REC_2_DhkD-like"/>
    <property type="match status" value="1"/>
</dbReference>
<evidence type="ECO:0000256" key="5">
    <source>
        <dbReference type="ARBA" id="ARBA00022777"/>
    </source>
</evidence>
<keyword evidence="11" id="KW-1185">Reference proteome</keyword>
<organism evidence="10 11">
    <name type="scientific">Massilia eburnea</name>
    <dbReference type="NCBI Taxonomy" id="1776165"/>
    <lineage>
        <taxon>Bacteria</taxon>
        <taxon>Pseudomonadati</taxon>
        <taxon>Pseudomonadota</taxon>
        <taxon>Betaproteobacteria</taxon>
        <taxon>Burkholderiales</taxon>
        <taxon>Oxalobacteraceae</taxon>
        <taxon>Telluria group</taxon>
        <taxon>Massilia</taxon>
    </lineage>
</organism>
<reference evidence="10 11" key="1">
    <citation type="submission" date="2019-11" db="EMBL/GenBank/DDBJ databases">
        <title>Type strains purchased from KCTC, JCM and DSMZ.</title>
        <authorList>
            <person name="Lu H."/>
        </authorList>
    </citation>
    <scope>NUCLEOTIDE SEQUENCE [LARGE SCALE GENOMIC DNA]</scope>
    <source>
        <strain evidence="10 11">JCM 31587</strain>
    </source>
</reference>
<evidence type="ECO:0000256" key="2">
    <source>
        <dbReference type="ARBA" id="ARBA00012438"/>
    </source>
</evidence>
<accession>A0A6L6QK80</accession>
<dbReference type="SMART" id="SM00387">
    <property type="entry name" value="HATPase_c"/>
    <property type="match status" value="1"/>
</dbReference>
<dbReference type="InterPro" id="IPR004358">
    <property type="entry name" value="Sig_transdc_His_kin-like_C"/>
</dbReference>
<keyword evidence="6" id="KW-0902">Two-component regulatory system</keyword>
<dbReference type="Gene3D" id="3.30.565.10">
    <property type="entry name" value="Histidine kinase-like ATPase, C-terminal domain"/>
    <property type="match status" value="1"/>
</dbReference>
<dbReference type="InterPro" id="IPR036097">
    <property type="entry name" value="HisK_dim/P_sf"/>
</dbReference>
<evidence type="ECO:0000256" key="6">
    <source>
        <dbReference type="ARBA" id="ARBA00023012"/>
    </source>
</evidence>
<evidence type="ECO:0000313" key="10">
    <source>
        <dbReference type="EMBL" id="MTW12033.1"/>
    </source>
</evidence>
<dbReference type="SMART" id="SM00388">
    <property type="entry name" value="HisKA"/>
    <property type="match status" value="1"/>
</dbReference>
<dbReference type="InterPro" id="IPR003594">
    <property type="entry name" value="HATPase_dom"/>
</dbReference>
<feature type="modified residue" description="4-aspartylphosphate" evidence="7">
    <location>
        <position position="437"/>
    </location>
</feature>
<evidence type="ECO:0000256" key="7">
    <source>
        <dbReference type="PROSITE-ProRule" id="PRU00169"/>
    </source>
</evidence>
<evidence type="ECO:0000256" key="4">
    <source>
        <dbReference type="ARBA" id="ARBA00022679"/>
    </source>
</evidence>
<proteinExistence type="predicted"/>
<sequence>MNDLEQRIVIFAPVGKDARLIRQVLEGANLDCHVCPELGDVVVGLAQGAAALFVIEEAFNAEFLHELTEYLAAQPAWSDLPVLVLSREGLDSPGIQKIFEAVGNATLLERPVRRATLVSAALSARRARRRQYEMREVDRRKDEFLAILGHELRNPLAPIRTAVDVLNTMQDSSPKVREIALVVERQVKHLTRLVDDLLDVARITNDKVALKREWVTVDTVLQHAVEICRPQMTAGGHALDLRQPAGSVLLSGDRARLVQSLANVLGNAVKFSPKGATIHLRAEVQDKDIVFTVRDHGAGLEPEACSRIFDLFVQGQAGRSHALGGLGIGLSLAQRFTSMHGGTVQVRSEGRGKGCEFVLRMPIVVAERRSRDRAAANRASPRLAEQVRIMVVDDNVDGADMLQVMLEMDGYLVSKANTGQGAIALSQSIHPHAVLMDIGLPDMQGYEAARRIRELPGGEDIVFIAMTGWGHEEARRHAAGAGMQHYLVKPVDLTVLRQYLAQIRERALLRA</sequence>
<dbReference type="PANTHER" id="PTHR43547">
    <property type="entry name" value="TWO-COMPONENT HISTIDINE KINASE"/>
    <property type="match status" value="1"/>
</dbReference>
<dbReference type="Pfam" id="PF00512">
    <property type="entry name" value="HisKA"/>
    <property type="match status" value="1"/>
</dbReference>
<gene>
    <name evidence="10" type="ORF">GM658_15615</name>
</gene>
<dbReference type="SUPFAM" id="SSF55874">
    <property type="entry name" value="ATPase domain of HSP90 chaperone/DNA topoisomerase II/histidine kinase"/>
    <property type="match status" value="1"/>
</dbReference>
<dbReference type="PROSITE" id="PS50110">
    <property type="entry name" value="RESPONSE_REGULATORY"/>
    <property type="match status" value="1"/>
</dbReference>
<dbReference type="SMART" id="SM00448">
    <property type="entry name" value="REC"/>
    <property type="match status" value="1"/>
</dbReference>
<name>A0A6L6QK80_9BURK</name>
<keyword evidence="5" id="KW-0418">Kinase</keyword>
<dbReference type="InterPro" id="IPR011006">
    <property type="entry name" value="CheY-like_superfamily"/>
</dbReference>
<evidence type="ECO:0000256" key="1">
    <source>
        <dbReference type="ARBA" id="ARBA00000085"/>
    </source>
</evidence>
<dbReference type="Pfam" id="PF00072">
    <property type="entry name" value="Response_reg"/>
    <property type="match status" value="1"/>
</dbReference>
<protein>
    <recommendedName>
        <fullName evidence="2">histidine kinase</fullName>
        <ecNumber evidence="2">2.7.13.3</ecNumber>
    </recommendedName>
</protein>
<dbReference type="PRINTS" id="PR00344">
    <property type="entry name" value="BCTRLSENSOR"/>
</dbReference>
<dbReference type="EMBL" id="WNKX01000011">
    <property type="protein sequence ID" value="MTW12033.1"/>
    <property type="molecule type" value="Genomic_DNA"/>
</dbReference>
<evidence type="ECO:0000313" key="11">
    <source>
        <dbReference type="Proteomes" id="UP000472320"/>
    </source>
</evidence>
<comment type="caution">
    <text evidence="10">The sequence shown here is derived from an EMBL/GenBank/DDBJ whole genome shotgun (WGS) entry which is preliminary data.</text>
</comment>
<feature type="domain" description="Histidine kinase" evidence="8">
    <location>
        <begin position="147"/>
        <end position="365"/>
    </location>
</feature>